<dbReference type="CDD" id="cd07185">
    <property type="entry name" value="OmpA_C-like"/>
    <property type="match status" value="1"/>
</dbReference>
<dbReference type="SUPFAM" id="SSF103088">
    <property type="entry name" value="OmpA-like"/>
    <property type="match status" value="1"/>
</dbReference>
<protein>
    <recommendedName>
        <fullName evidence="5">OmpA-like domain-containing protein</fullName>
    </recommendedName>
</protein>
<evidence type="ECO:0000256" key="1">
    <source>
        <dbReference type="ARBA" id="ARBA00004442"/>
    </source>
</evidence>
<proteinExistence type="predicted"/>
<comment type="subcellular location">
    <subcellularLocation>
        <location evidence="1">Cell outer membrane</location>
    </subcellularLocation>
</comment>
<evidence type="ECO:0000256" key="2">
    <source>
        <dbReference type="ARBA" id="ARBA00023136"/>
    </source>
</evidence>
<evidence type="ECO:0000313" key="6">
    <source>
        <dbReference type="EMBL" id="GAA4137763.1"/>
    </source>
</evidence>
<reference evidence="7" key="1">
    <citation type="journal article" date="2019" name="Int. J. Syst. Evol. Microbiol.">
        <title>The Global Catalogue of Microorganisms (GCM) 10K type strain sequencing project: providing services to taxonomists for standard genome sequencing and annotation.</title>
        <authorList>
            <consortium name="The Broad Institute Genomics Platform"/>
            <consortium name="The Broad Institute Genome Sequencing Center for Infectious Disease"/>
            <person name="Wu L."/>
            <person name="Ma J."/>
        </authorList>
    </citation>
    <scope>NUCLEOTIDE SEQUENCE [LARGE SCALE GENOMIC DNA]</scope>
    <source>
        <strain evidence="7">JCM 16704</strain>
    </source>
</reference>
<feature type="domain" description="OmpA-like" evidence="5">
    <location>
        <begin position="460"/>
        <end position="577"/>
    </location>
</feature>
<keyword evidence="2 4" id="KW-0472">Membrane</keyword>
<dbReference type="PRINTS" id="PR01021">
    <property type="entry name" value="OMPADOMAIN"/>
</dbReference>
<dbReference type="PROSITE" id="PS51123">
    <property type="entry name" value="OMPA_2"/>
    <property type="match status" value="1"/>
</dbReference>
<dbReference type="Proteomes" id="UP001500101">
    <property type="component" value="Unassembled WGS sequence"/>
</dbReference>
<dbReference type="PANTHER" id="PTHR30329">
    <property type="entry name" value="STATOR ELEMENT OF FLAGELLAR MOTOR COMPLEX"/>
    <property type="match status" value="1"/>
</dbReference>
<name>A0ABP7YM22_9SPHI</name>
<keyword evidence="7" id="KW-1185">Reference proteome</keyword>
<accession>A0ABP7YM22</accession>
<dbReference type="InterPro" id="IPR050330">
    <property type="entry name" value="Bact_OuterMem_StrucFunc"/>
</dbReference>
<dbReference type="InterPro" id="IPR006664">
    <property type="entry name" value="OMP_bac"/>
</dbReference>
<sequence>MMMMTLAILGMAQVKESGDFQIGVFGGGSFPMGTYKSIGQTKTGYFGGLFMDKYFSGNRFGLGVDARLLSHGLVREDSMFFENGFIETSYKNKAKFEHMDFTFGPTYKYEEGSFQLEAFLRGGILMQRFPEYVKSLHYDDAKGNSIVIPLKQTTNDASNKANAWLGLAGLRFNYLLSDNLALFAQADYMQSFGTKFGKKASKFAVEERIAAGTAIESKTFVNNFLDHYEETFSPSKTPYQSLNIGVGVKYILGRKSAEKPVVERPIETVVPAVKPQSKSIQIVVKDKQTGIALSGVTVSVESANYSNKETSNANGEIARINNAQAGEYKIVGEKNGIKTDLMTISANDFTGHDAVIYREIFHDDPRFTLIGETVDCDKNQILPNIATVLTNSSNKSNMSQTSDKEGKFIYQLDQRADYTIVANQSGRYSQTEMVSTQGLDRSKTLYVTLKLGVCNLVAGGNWVLKNIHYDFDKANIRSDAAVILDNVVSIMKQNPSLKIELSSHTDSRGNDAYNQRLSQQRAESAVAYLVSKGIERNRLQAKGYGESRLLNNCGNGVDCSEEQHQENRRTEIKVLAY</sequence>
<organism evidence="6 7">
    <name type="scientific">Sphingobacterium kyonggiense</name>
    <dbReference type="NCBI Taxonomy" id="714075"/>
    <lineage>
        <taxon>Bacteria</taxon>
        <taxon>Pseudomonadati</taxon>
        <taxon>Bacteroidota</taxon>
        <taxon>Sphingobacteriia</taxon>
        <taxon>Sphingobacteriales</taxon>
        <taxon>Sphingobacteriaceae</taxon>
        <taxon>Sphingobacterium</taxon>
    </lineage>
</organism>
<evidence type="ECO:0000313" key="7">
    <source>
        <dbReference type="Proteomes" id="UP001500101"/>
    </source>
</evidence>
<keyword evidence="3" id="KW-0998">Cell outer membrane</keyword>
<gene>
    <name evidence="6" type="ORF">GCM10022216_14080</name>
</gene>
<comment type="caution">
    <text evidence="6">The sequence shown here is derived from an EMBL/GenBank/DDBJ whole genome shotgun (WGS) entry which is preliminary data.</text>
</comment>
<dbReference type="EMBL" id="BAAAZI010000006">
    <property type="protein sequence ID" value="GAA4137763.1"/>
    <property type="molecule type" value="Genomic_DNA"/>
</dbReference>
<dbReference type="PANTHER" id="PTHR30329:SF21">
    <property type="entry name" value="LIPOPROTEIN YIAD-RELATED"/>
    <property type="match status" value="1"/>
</dbReference>
<dbReference type="Pfam" id="PF00691">
    <property type="entry name" value="OmpA"/>
    <property type="match status" value="1"/>
</dbReference>
<dbReference type="InterPro" id="IPR036737">
    <property type="entry name" value="OmpA-like_sf"/>
</dbReference>
<evidence type="ECO:0000256" key="3">
    <source>
        <dbReference type="ARBA" id="ARBA00023237"/>
    </source>
</evidence>
<evidence type="ECO:0000256" key="4">
    <source>
        <dbReference type="PROSITE-ProRule" id="PRU00473"/>
    </source>
</evidence>
<evidence type="ECO:0000259" key="5">
    <source>
        <dbReference type="PROSITE" id="PS51123"/>
    </source>
</evidence>
<dbReference type="InterPro" id="IPR006665">
    <property type="entry name" value="OmpA-like"/>
</dbReference>
<dbReference type="Gene3D" id="3.30.1330.60">
    <property type="entry name" value="OmpA-like domain"/>
    <property type="match status" value="1"/>
</dbReference>